<protein>
    <submittedName>
        <fullName evidence="1">Uncharacterized protein</fullName>
    </submittedName>
</protein>
<dbReference type="AlphaFoldDB" id="A0A9X6SS51"/>
<comment type="caution">
    <text evidence="1">The sequence shown here is derived from an EMBL/GenBank/DDBJ whole genome shotgun (WGS) entry which is preliminary data.</text>
</comment>
<proteinExistence type="predicted"/>
<gene>
    <name evidence="1" type="ORF">CON36_35390</name>
</gene>
<evidence type="ECO:0000313" key="2">
    <source>
        <dbReference type="Proteomes" id="UP000219922"/>
    </source>
</evidence>
<name>A0A9X6SS51_BACCE</name>
<reference evidence="1 2" key="1">
    <citation type="submission" date="2017-09" db="EMBL/GenBank/DDBJ databases">
        <title>Large-scale bioinformatics analysis of Bacillus genomes uncovers conserved roles of natural products in bacterial physiology.</title>
        <authorList>
            <consortium name="Agbiome Team Llc"/>
            <person name="Bleich R.M."/>
            <person name="Grubbs K.J."/>
            <person name="Santa Maria K.C."/>
            <person name="Allen S.E."/>
            <person name="Farag S."/>
            <person name="Shank E.A."/>
            <person name="Bowers A."/>
        </authorList>
    </citation>
    <scope>NUCLEOTIDE SEQUENCE [LARGE SCALE GENOMIC DNA]</scope>
    <source>
        <strain evidence="1 2">AFS092789</strain>
    </source>
</reference>
<sequence length="66" mass="7535">MNNIEKEQLKNNLAVKVGILEIKVNNGEINDDTAHNLIELYKEYEENGTTIEELKMLFDDVVLALS</sequence>
<dbReference type="EMBL" id="NVMX01000252">
    <property type="protein sequence ID" value="PDZ94140.1"/>
    <property type="molecule type" value="Genomic_DNA"/>
</dbReference>
<organism evidence="1 2">
    <name type="scientific">Bacillus cereus</name>
    <dbReference type="NCBI Taxonomy" id="1396"/>
    <lineage>
        <taxon>Bacteria</taxon>
        <taxon>Bacillati</taxon>
        <taxon>Bacillota</taxon>
        <taxon>Bacilli</taxon>
        <taxon>Bacillales</taxon>
        <taxon>Bacillaceae</taxon>
        <taxon>Bacillus</taxon>
        <taxon>Bacillus cereus group</taxon>
    </lineage>
</organism>
<accession>A0A9X6SS51</accession>
<evidence type="ECO:0000313" key="1">
    <source>
        <dbReference type="EMBL" id="PDZ94140.1"/>
    </source>
</evidence>
<dbReference type="RefSeq" id="WP_098007271.1">
    <property type="nucleotide sequence ID" value="NZ_NUJB01000045.1"/>
</dbReference>
<dbReference type="Proteomes" id="UP000219922">
    <property type="component" value="Unassembled WGS sequence"/>
</dbReference>